<organism evidence="1">
    <name type="scientific">Salmonella enterica</name>
    <name type="common">Salmonella choleraesuis</name>
    <dbReference type="NCBI Taxonomy" id="28901"/>
    <lineage>
        <taxon>Bacteria</taxon>
        <taxon>Pseudomonadati</taxon>
        <taxon>Pseudomonadota</taxon>
        <taxon>Gammaproteobacteria</taxon>
        <taxon>Enterobacterales</taxon>
        <taxon>Enterobacteriaceae</taxon>
        <taxon>Salmonella</taxon>
    </lineage>
</organism>
<evidence type="ECO:0000313" key="3">
    <source>
        <dbReference type="EMBL" id="ECS0262115.1"/>
    </source>
</evidence>
<accession>A0A5T3CBL6</accession>
<sequence length="86" mass="9989">MGSKDNKYQIVYRGQTLETIIPGQWVFFQRPKECGGGYWMGRTYDDCFWLELEYPVSLSDGLGYLIVITKVEATSHEFDANYSLFD</sequence>
<dbReference type="EMBL" id="AAKIFK010000042">
    <property type="protein sequence ID" value="ECS0262115.1"/>
    <property type="molecule type" value="Genomic_DNA"/>
</dbReference>
<protein>
    <recommendedName>
        <fullName evidence="4">LF-82</fullName>
    </recommendedName>
</protein>
<dbReference type="AlphaFoldDB" id="A0A5T3CBL6"/>
<reference evidence="1" key="1">
    <citation type="submission" date="2018-09" db="EMBL/GenBank/DDBJ databases">
        <authorList>
            <consortium name="NARMS: The National Antimicrobial Resistance Monitoring System"/>
        </authorList>
    </citation>
    <scope>NUCLEOTIDE SEQUENCE</scope>
    <source>
        <strain evidence="1">CVM N17S461</strain>
    </source>
</reference>
<proteinExistence type="predicted"/>
<evidence type="ECO:0000313" key="1">
    <source>
        <dbReference type="EMBL" id="EAN1136207.1"/>
    </source>
</evidence>
<dbReference type="EMBL" id="AAKCZA010000008">
    <property type="protein sequence ID" value="ECQ8050996.1"/>
    <property type="molecule type" value="Genomic_DNA"/>
</dbReference>
<evidence type="ECO:0000313" key="2">
    <source>
        <dbReference type="EMBL" id="ECQ8050996.1"/>
    </source>
</evidence>
<evidence type="ECO:0008006" key="4">
    <source>
        <dbReference type="Google" id="ProtNLM"/>
    </source>
</evidence>
<dbReference type="EMBL" id="AACXBY010000008">
    <property type="protein sequence ID" value="EAN1136207.1"/>
    <property type="molecule type" value="Genomic_DNA"/>
</dbReference>
<comment type="caution">
    <text evidence="1">The sequence shown here is derived from an EMBL/GenBank/DDBJ whole genome shotgun (WGS) entry which is preliminary data.</text>
</comment>
<gene>
    <name evidence="1" type="ORF">D7F07_18580</name>
    <name evidence="2" type="ORF">F0070_17815</name>
    <name evidence="3" type="ORF">F2T75_12910</name>
</gene>
<name>A0A5T3CBL6_SALER</name>
<reference evidence="2" key="2">
    <citation type="submission" date="2019-09" db="EMBL/GenBank/DDBJ databases">
        <authorList>
            <consortium name="PulseNet: The National Subtyping Network for Foodborne Disease Surveillance"/>
            <person name="Tarr C.L."/>
            <person name="Trees E."/>
            <person name="Katz L.S."/>
            <person name="Carleton-Romer H.A."/>
            <person name="Stroika S."/>
            <person name="Kucerova Z."/>
            <person name="Roache K.F."/>
            <person name="Sabol A.L."/>
            <person name="Besser J."/>
            <person name="Gerner-Smidt P."/>
        </authorList>
    </citation>
    <scope>NUCLEOTIDE SEQUENCE</scope>
    <source>
        <strain evidence="2">PNUSAS091413</strain>
        <strain evidence="3">PNUSAS098055</strain>
    </source>
</reference>